<proteinExistence type="predicted"/>
<reference evidence="2" key="1">
    <citation type="journal article" date="2019" name="Int. J. Syst. Evol. Microbiol.">
        <title>The Global Catalogue of Microorganisms (GCM) 10K type strain sequencing project: providing services to taxonomists for standard genome sequencing and annotation.</title>
        <authorList>
            <consortium name="The Broad Institute Genomics Platform"/>
            <consortium name="The Broad Institute Genome Sequencing Center for Infectious Disease"/>
            <person name="Wu L."/>
            <person name="Ma J."/>
        </authorList>
    </citation>
    <scope>NUCLEOTIDE SEQUENCE [LARGE SCALE GENOMIC DNA]</scope>
    <source>
        <strain evidence="2">JCM 16704</strain>
    </source>
</reference>
<evidence type="ECO:0000313" key="1">
    <source>
        <dbReference type="EMBL" id="GAA4142763.1"/>
    </source>
</evidence>
<dbReference type="RefSeq" id="WP_344674973.1">
    <property type="nucleotide sequence ID" value="NZ_BAAAZI010000010.1"/>
</dbReference>
<name>A0ABP7YXZ6_9SPHI</name>
<comment type="caution">
    <text evidence="1">The sequence shown here is derived from an EMBL/GenBank/DDBJ whole genome shotgun (WGS) entry which is preliminary data.</text>
</comment>
<dbReference type="EMBL" id="BAAAZI010000010">
    <property type="protein sequence ID" value="GAA4142763.1"/>
    <property type="molecule type" value="Genomic_DNA"/>
</dbReference>
<dbReference type="Proteomes" id="UP001500101">
    <property type="component" value="Unassembled WGS sequence"/>
</dbReference>
<organism evidence="1 2">
    <name type="scientific">Sphingobacterium kyonggiense</name>
    <dbReference type="NCBI Taxonomy" id="714075"/>
    <lineage>
        <taxon>Bacteria</taxon>
        <taxon>Pseudomonadati</taxon>
        <taxon>Bacteroidota</taxon>
        <taxon>Sphingobacteriia</taxon>
        <taxon>Sphingobacteriales</taxon>
        <taxon>Sphingobacteriaceae</taxon>
        <taxon>Sphingobacterium</taxon>
    </lineage>
</organism>
<accession>A0ABP7YXZ6</accession>
<sequence length="159" mass="18794">MNMLYRSYELDLETDYSQFYLVDGDDLYSSEQFWYDEEDFISRIDPSSGIIGILTERSGLMKVTVDVVDKKPELENQDSYDHIVECSLEIKSGHLKIKDCPNFQTIKDIKLPLGYYRVRFYSANFSTVDSDYSGDDYYKLVLWKEEQMSEKKVVKQYED</sequence>
<evidence type="ECO:0008006" key="3">
    <source>
        <dbReference type="Google" id="ProtNLM"/>
    </source>
</evidence>
<evidence type="ECO:0000313" key="2">
    <source>
        <dbReference type="Proteomes" id="UP001500101"/>
    </source>
</evidence>
<gene>
    <name evidence="1" type="ORF">GCM10022216_24020</name>
</gene>
<protein>
    <recommendedName>
        <fullName evidence="3">Competence protein J (ComJ)</fullName>
    </recommendedName>
</protein>
<keyword evidence="2" id="KW-1185">Reference proteome</keyword>